<sequence length="89" mass="9598">MTFLPVAVGILNMYIIKKVTIFHNSFGAFWVSRTIGEIGSNIVHVVYSAPVTVFQPKDIYHPPPSPAPCTRAASSSFGPPSQSSCRSTS</sequence>
<reference evidence="2" key="1">
    <citation type="submission" date="2023-06" db="EMBL/GenBank/DDBJ databases">
        <title>Genomic analysis of the entomopathogenic nematode Steinernema hermaphroditum.</title>
        <authorList>
            <person name="Schwarz E.M."/>
            <person name="Heppert J.K."/>
            <person name="Baniya A."/>
            <person name="Schwartz H.T."/>
            <person name="Tan C.-H."/>
            <person name="Antoshechkin I."/>
            <person name="Sternberg P.W."/>
            <person name="Goodrich-Blair H."/>
            <person name="Dillman A.R."/>
        </authorList>
    </citation>
    <scope>NUCLEOTIDE SEQUENCE</scope>
    <source>
        <strain evidence="2">PS9179</strain>
        <tissue evidence="2">Whole animal</tissue>
    </source>
</reference>
<gene>
    <name evidence="2" type="ORF">QR680_005114</name>
</gene>
<evidence type="ECO:0008006" key="4">
    <source>
        <dbReference type="Google" id="ProtNLM"/>
    </source>
</evidence>
<comment type="caution">
    <text evidence="2">The sequence shown here is derived from an EMBL/GenBank/DDBJ whole genome shotgun (WGS) entry which is preliminary data.</text>
</comment>
<name>A0AA39HT70_9BILA</name>
<evidence type="ECO:0000256" key="1">
    <source>
        <dbReference type="SAM" id="MobiDB-lite"/>
    </source>
</evidence>
<dbReference type="EMBL" id="JAUCMV010000003">
    <property type="protein sequence ID" value="KAK0410409.1"/>
    <property type="molecule type" value="Genomic_DNA"/>
</dbReference>
<dbReference type="Proteomes" id="UP001175271">
    <property type="component" value="Unassembled WGS sequence"/>
</dbReference>
<evidence type="ECO:0000313" key="3">
    <source>
        <dbReference type="Proteomes" id="UP001175271"/>
    </source>
</evidence>
<dbReference type="AlphaFoldDB" id="A0AA39HT70"/>
<feature type="region of interest" description="Disordered" evidence="1">
    <location>
        <begin position="65"/>
        <end position="89"/>
    </location>
</feature>
<feature type="compositionally biased region" description="Low complexity" evidence="1">
    <location>
        <begin position="74"/>
        <end position="89"/>
    </location>
</feature>
<accession>A0AA39HT70</accession>
<proteinExistence type="predicted"/>
<protein>
    <recommendedName>
        <fullName evidence="4">7TM GPCR serpentine receptor class x (Srx) domain-containing protein</fullName>
    </recommendedName>
</protein>
<evidence type="ECO:0000313" key="2">
    <source>
        <dbReference type="EMBL" id="KAK0410409.1"/>
    </source>
</evidence>
<keyword evidence="3" id="KW-1185">Reference proteome</keyword>
<organism evidence="2 3">
    <name type="scientific">Steinernema hermaphroditum</name>
    <dbReference type="NCBI Taxonomy" id="289476"/>
    <lineage>
        <taxon>Eukaryota</taxon>
        <taxon>Metazoa</taxon>
        <taxon>Ecdysozoa</taxon>
        <taxon>Nematoda</taxon>
        <taxon>Chromadorea</taxon>
        <taxon>Rhabditida</taxon>
        <taxon>Tylenchina</taxon>
        <taxon>Panagrolaimomorpha</taxon>
        <taxon>Strongyloidoidea</taxon>
        <taxon>Steinernematidae</taxon>
        <taxon>Steinernema</taxon>
    </lineage>
</organism>